<name>A0A6G0YG83_APHCR</name>
<dbReference type="EMBL" id="VUJU01004156">
    <property type="protein sequence ID" value="KAF0755383.1"/>
    <property type="molecule type" value="Genomic_DNA"/>
</dbReference>
<evidence type="ECO:0000313" key="3">
    <source>
        <dbReference type="Proteomes" id="UP000478052"/>
    </source>
</evidence>
<comment type="caution">
    <text evidence="2">The sequence shown here is derived from an EMBL/GenBank/DDBJ whole genome shotgun (WGS) entry which is preliminary data.</text>
</comment>
<reference evidence="2 3" key="1">
    <citation type="submission" date="2019-08" db="EMBL/GenBank/DDBJ databases">
        <title>Whole genome of Aphis craccivora.</title>
        <authorList>
            <person name="Voronova N.V."/>
            <person name="Shulinski R.S."/>
            <person name="Bandarenka Y.V."/>
            <person name="Zhorov D.G."/>
            <person name="Warner D."/>
        </authorList>
    </citation>
    <scope>NUCLEOTIDE SEQUENCE [LARGE SCALE GENOMIC DNA]</scope>
    <source>
        <strain evidence="2">180601</strain>
        <tissue evidence="2">Whole Body</tissue>
    </source>
</reference>
<keyword evidence="3" id="KW-1185">Reference proteome</keyword>
<gene>
    <name evidence="2" type="ORF">FWK35_00009533</name>
</gene>
<protein>
    <submittedName>
        <fullName evidence="2">THAP-type domain-containing protein</fullName>
    </submittedName>
</protein>
<sequence>MYPTPILSEPSDKEYELCDGINDSTIIVLQNTEQNCLYNIADFPKLLQYVVLYSILDKYLLYFILLGYIISRIENNDKVCDGCINSVCSSKPLKTDYSAFVQIKEYKTGCLKYVTEECFQFFFSIEIMFRKCRSLILNNKRELFMKKLELELSAFSFSDCHSIKTKMINRFIEFRCKNLGTLLTKNMKKSEACLKARKIYKFIIIYSTDTY</sequence>
<organism evidence="2 3">
    <name type="scientific">Aphis craccivora</name>
    <name type="common">Cowpea aphid</name>
    <dbReference type="NCBI Taxonomy" id="307492"/>
    <lineage>
        <taxon>Eukaryota</taxon>
        <taxon>Metazoa</taxon>
        <taxon>Ecdysozoa</taxon>
        <taxon>Arthropoda</taxon>
        <taxon>Hexapoda</taxon>
        <taxon>Insecta</taxon>
        <taxon>Pterygota</taxon>
        <taxon>Neoptera</taxon>
        <taxon>Paraneoptera</taxon>
        <taxon>Hemiptera</taxon>
        <taxon>Sternorrhyncha</taxon>
        <taxon>Aphidomorpha</taxon>
        <taxon>Aphidoidea</taxon>
        <taxon>Aphididae</taxon>
        <taxon>Aphidini</taxon>
        <taxon>Aphis</taxon>
        <taxon>Aphis</taxon>
    </lineage>
</organism>
<dbReference type="OrthoDB" id="10481075at2759"/>
<keyword evidence="1" id="KW-1133">Transmembrane helix</keyword>
<feature type="transmembrane region" description="Helical" evidence="1">
    <location>
        <begin position="46"/>
        <end position="69"/>
    </location>
</feature>
<dbReference type="AlphaFoldDB" id="A0A6G0YG83"/>
<keyword evidence="1" id="KW-0472">Membrane</keyword>
<proteinExistence type="predicted"/>
<keyword evidence="1" id="KW-0812">Transmembrane</keyword>
<dbReference type="Proteomes" id="UP000478052">
    <property type="component" value="Unassembled WGS sequence"/>
</dbReference>
<accession>A0A6G0YG83</accession>
<evidence type="ECO:0000256" key="1">
    <source>
        <dbReference type="SAM" id="Phobius"/>
    </source>
</evidence>
<evidence type="ECO:0000313" key="2">
    <source>
        <dbReference type="EMBL" id="KAF0755383.1"/>
    </source>
</evidence>